<comment type="caution">
    <text evidence="3">The sequence shown here is derived from an EMBL/GenBank/DDBJ whole genome shotgun (WGS) entry which is preliminary data.</text>
</comment>
<evidence type="ECO:0000313" key="3">
    <source>
        <dbReference type="EMBL" id="EKV31779.1"/>
    </source>
</evidence>
<evidence type="ECO:0000313" key="4">
    <source>
        <dbReference type="Proteomes" id="UP000009881"/>
    </source>
</evidence>
<dbReference type="InterPro" id="IPR030948">
    <property type="entry name" value="TAT_var_transloc_signal_dom"/>
</dbReference>
<dbReference type="PROSITE" id="PS51379">
    <property type="entry name" value="4FE4S_FER_2"/>
    <property type="match status" value="2"/>
</dbReference>
<dbReference type="Gene3D" id="3.30.70.20">
    <property type="match status" value="2"/>
</dbReference>
<reference evidence="3 4" key="1">
    <citation type="journal article" date="2013" name="Genome Announc.">
        <title>Draft Genome Sequence of an Alphaproteobacterium, Caenispirillum salinarum AK4(T), Isolated from a Solar Saltern.</title>
        <authorList>
            <person name="Khatri I."/>
            <person name="Singh A."/>
            <person name="Korpole S."/>
            <person name="Pinnaka A.K."/>
            <person name="Subramanian S."/>
        </authorList>
    </citation>
    <scope>NUCLEOTIDE SEQUENCE [LARGE SCALE GENOMIC DNA]</scope>
    <source>
        <strain evidence="3 4">AK4</strain>
    </source>
</reference>
<name>K9H3Z7_9PROT</name>
<dbReference type="eggNOG" id="COG0437">
    <property type="taxonomic scope" value="Bacteria"/>
</dbReference>
<protein>
    <submittedName>
        <fullName evidence="3">Molybdopterin oxidoreductase, iron-sulfur binding subunit</fullName>
    </submittedName>
</protein>
<gene>
    <name evidence="3" type="ORF">C882_3530</name>
</gene>
<dbReference type="Gene3D" id="3.40.50.740">
    <property type="match status" value="1"/>
</dbReference>
<dbReference type="SUPFAM" id="SSF50692">
    <property type="entry name" value="ADC-like"/>
    <property type="match status" value="1"/>
</dbReference>
<dbReference type="Gene3D" id="2.40.40.20">
    <property type="match status" value="1"/>
</dbReference>
<proteinExistence type="predicted"/>
<feature type="region of interest" description="Disordered" evidence="1">
    <location>
        <begin position="702"/>
        <end position="722"/>
    </location>
</feature>
<accession>K9H3Z7</accession>
<dbReference type="Proteomes" id="UP000009881">
    <property type="component" value="Unassembled WGS sequence"/>
</dbReference>
<dbReference type="Pfam" id="PF12838">
    <property type="entry name" value="Fer4_7"/>
    <property type="match status" value="1"/>
</dbReference>
<dbReference type="OrthoDB" id="9779457at2"/>
<dbReference type="SUPFAM" id="SSF53706">
    <property type="entry name" value="Formate dehydrogenase/DMSO reductase, domains 1-3"/>
    <property type="match status" value="1"/>
</dbReference>
<sequence>MTSRDTMHNGATGRDLWLSLEHRADPEGAAAWVEQEFGPSARHALESDRRTFLKCMAASFSLAGLAGCDFTPPGEVEMRGRGSSWAQTDERAHYATSVTRGGWAVPVLAEVVGGRPLRLDGNADHPASTTAADHHAQAEVLRLYDPDRSRTARRYGQPAGRKQVLTELAAIRREAGETEGARLAILTGPVTSPSQERLLARVLEAWPQARWYSYDPLPETAPPRVPRFREARAIVSFAHDFLGPGPAQVPWSAAFAAHRRAEGPQALFVAEPTTTLTGIRAGADRLPADAPRLDALARALLALAEGGSAGDLGARDRQWAEQAAAALADAEGRGLVSAGNHAPPGLHALAAAINRRFGNGGMMEYFAESPFARGAAGGLEDLLARDDVATLLVLDSNPAFHASPDLGVADWMTRVPRIVHAGLYRDETARRSHWHIPLAHPLESWGDGYAVEGTYTLRQPLVNPLFGGWSELQVLTRLLEPATKAPADRAVVRETWVARANGGDGDDEEAFRAALEAGFAAGATLPRRPEPDEWPEVGAPVPEVEAEAGAGRLEVIFRPDDALWDGAFANCGWMLEWPKPITKLTWDTVALISPTLAAEKGLADGDVVALSTAASTVTAPVLVQPGQAARTVTVELGGGRAAMGRLAEGVGFDGFALRPAGGPWRARLDGFKPTGARHPLAHTQLEGLMRDPEPVRVVPRPEVDAAPEQKTGEERPSLYPEWDSPDPHEWAMVIDLDLCTGCGACVTACQAENNTPIVGKQEVGKGRAMHWLRVDRYWEDKPEAPLAHFQPRPCMHCEKAPCELGCPVNATLHGDGGLNQMVYNRCIGTRTCASFCPYKVRRFNFFDYSGGEVNAAGRPQRNPEVTVRSRGVMEKCTFCVQRIERAKITADLEDRPVTDADVATACQRACPTDAIRFGDKARADSDIARLRQGPRHYALLHELGTRPRTTYLAKVAPDTAAGKREGGGGHG</sequence>
<dbReference type="CDD" id="cd10551">
    <property type="entry name" value="PsrB"/>
    <property type="match status" value="1"/>
</dbReference>
<dbReference type="AlphaFoldDB" id="K9H3Z7"/>
<dbReference type="InterPro" id="IPR009010">
    <property type="entry name" value="Asp_de-COase-like_dom_sf"/>
</dbReference>
<dbReference type="eggNOG" id="COG0243">
    <property type="taxonomic scope" value="Bacteria"/>
</dbReference>
<dbReference type="InterPro" id="IPR017896">
    <property type="entry name" value="4Fe4S_Fe-S-bd"/>
</dbReference>
<evidence type="ECO:0000259" key="2">
    <source>
        <dbReference type="PROSITE" id="PS51379"/>
    </source>
</evidence>
<feature type="domain" description="4Fe-4S ferredoxin-type" evidence="2">
    <location>
        <begin position="817"/>
        <end position="846"/>
    </location>
</feature>
<feature type="domain" description="4Fe-4S ferredoxin-type" evidence="2">
    <location>
        <begin position="730"/>
        <end position="760"/>
    </location>
</feature>
<dbReference type="STRING" id="1238182.C882_3530"/>
<dbReference type="SUPFAM" id="SSF54862">
    <property type="entry name" value="4Fe-4S ferredoxins"/>
    <property type="match status" value="1"/>
</dbReference>
<organism evidence="3 4">
    <name type="scientific">Caenispirillum salinarum AK4</name>
    <dbReference type="NCBI Taxonomy" id="1238182"/>
    <lineage>
        <taxon>Bacteria</taxon>
        <taxon>Pseudomonadati</taxon>
        <taxon>Pseudomonadota</taxon>
        <taxon>Alphaproteobacteria</taxon>
        <taxon>Rhodospirillales</taxon>
        <taxon>Novispirillaceae</taxon>
        <taxon>Caenispirillum</taxon>
    </lineage>
</organism>
<dbReference type="PANTHER" id="PTHR42783">
    <property type="entry name" value="GLUTAMATE SYNTHASE [NADPH] SMALL CHAIN"/>
    <property type="match status" value="1"/>
</dbReference>
<dbReference type="PATRIC" id="fig|1238182.3.peg.1201"/>
<evidence type="ECO:0000256" key="1">
    <source>
        <dbReference type="SAM" id="MobiDB-lite"/>
    </source>
</evidence>
<dbReference type="PANTHER" id="PTHR42783:SF3">
    <property type="entry name" value="GLUTAMATE SYNTHASE [NADPH] SMALL CHAIN-RELATED"/>
    <property type="match status" value="1"/>
</dbReference>
<keyword evidence="4" id="KW-1185">Reference proteome</keyword>
<dbReference type="EMBL" id="ANHY01000005">
    <property type="protein sequence ID" value="EKV31779.1"/>
    <property type="molecule type" value="Genomic_DNA"/>
</dbReference>
<dbReference type="RefSeq" id="WP_009539648.1">
    <property type="nucleotide sequence ID" value="NZ_ANHY01000005.1"/>
</dbReference>
<dbReference type="NCBIfam" id="TIGR04519">
    <property type="entry name" value="MoCo_extend_TAT"/>
    <property type="match status" value="1"/>
</dbReference>